<dbReference type="Proteomes" id="UP000499080">
    <property type="component" value="Unassembled WGS sequence"/>
</dbReference>
<organism evidence="1 2">
    <name type="scientific">Araneus ventricosus</name>
    <name type="common">Orbweaver spider</name>
    <name type="synonym">Epeira ventricosa</name>
    <dbReference type="NCBI Taxonomy" id="182803"/>
    <lineage>
        <taxon>Eukaryota</taxon>
        <taxon>Metazoa</taxon>
        <taxon>Ecdysozoa</taxon>
        <taxon>Arthropoda</taxon>
        <taxon>Chelicerata</taxon>
        <taxon>Arachnida</taxon>
        <taxon>Araneae</taxon>
        <taxon>Araneomorphae</taxon>
        <taxon>Entelegynae</taxon>
        <taxon>Araneoidea</taxon>
        <taxon>Araneidae</taxon>
        <taxon>Araneus</taxon>
    </lineage>
</organism>
<protein>
    <submittedName>
        <fullName evidence="1">Uncharacterized protein</fullName>
    </submittedName>
</protein>
<name>A0A4Y2BCE9_ARAVE</name>
<evidence type="ECO:0000313" key="1">
    <source>
        <dbReference type="EMBL" id="GBL88794.1"/>
    </source>
</evidence>
<comment type="caution">
    <text evidence="1">The sequence shown here is derived from an EMBL/GenBank/DDBJ whole genome shotgun (WGS) entry which is preliminary data.</text>
</comment>
<dbReference type="EMBL" id="BGPR01082833">
    <property type="protein sequence ID" value="GBL88794.1"/>
    <property type="molecule type" value="Genomic_DNA"/>
</dbReference>
<dbReference type="AlphaFoldDB" id="A0A4Y2BCE9"/>
<keyword evidence="2" id="KW-1185">Reference proteome</keyword>
<reference evidence="1 2" key="1">
    <citation type="journal article" date="2019" name="Sci. Rep.">
        <title>Orb-weaving spider Araneus ventricosus genome elucidates the spidroin gene catalogue.</title>
        <authorList>
            <person name="Kono N."/>
            <person name="Nakamura H."/>
            <person name="Ohtoshi R."/>
            <person name="Moran D.A.P."/>
            <person name="Shinohara A."/>
            <person name="Yoshida Y."/>
            <person name="Fujiwara M."/>
            <person name="Mori M."/>
            <person name="Tomita M."/>
            <person name="Arakawa K."/>
        </authorList>
    </citation>
    <scope>NUCLEOTIDE SEQUENCE [LARGE SCALE GENOMIC DNA]</scope>
</reference>
<accession>A0A4Y2BCE9</accession>
<evidence type="ECO:0000313" key="2">
    <source>
        <dbReference type="Proteomes" id="UP000499080"/>
    </source>
</evidence>
<gene>
    <name evidence="1" type="ORF">AVEN_26968_1</name>
</gene>
<sequence length="79" mass="8487">MQLSASPETVFANGSLNFSPTGDNCTLVGAAPGSLSTITRNRRNLSMPGQRLTRSSCGFNCPFVMVDMDNRKGISPEYL</sequence>
<proteinExistence type="predicted"/>